<dbReference type="EMBL" id="MU150295">
    <property type="protein sequence ID" value="KAF9460667.1"/>
    <property type="molecule type" value="Genomic_DNA"/>
</dbReference>
<keyword evidence="1" id="KW-0812">Transmembrane</keyword>
<name>A0A9P5XZL9_9AGAR</name>
<accession>A0A9P5XZL9</accession>
<evidence type="ECO:0000313" key="2">
    <source>
        <dbReference type="EMBL" id="KAF9460667.1"/>
    </source>
</evidence>
<comment type="caution">
    <text evidence="2">The sequence shown here is derived from an EMBL/GenBank/DDBJ whole genome shotgun (WGS) entry which is preliminary data.</text>
</comment>
<sequence>MGQAKKTKSRIRVMYYNLMVLIYILLFSRYPRCDLGGHNSTNLDAPSLMNQEMRFRFPRQGSCELPSHTRFQYAKLDWTATFEGQLFFFEFFWYGKAW</sequence>
<keyword evidence="1" id="KW-0472">Membrane</keyword>
<dbReference type="AlphaFoldDB" id="A0A9P5XZL9"/>
<proteinExistence type="predicted"/>
<organism evidence="2 3">
    <name type="scientific">Collybia nuda</name>
    <dbReference type="NCBI Taxonomy" id="64659"/>
    <lineage>
        <taxon>Eukaryota</taxon>
        <taxon>Fungi</taxon>
        <taxon>Dikarya</taxon>
        <taxon>Basidiomycota</taxon>
        <taxon>Agaricomycotina</taxon>
        <taxon>Agaricomycetes</taxon>
        <taxon>Agaricomycetidae</taxon>
        <taxon>Agaricales</taxon>
        <taxon>Tricholomatineae</taxon>
        <taxon>Clitocybaceae</taxon>
        <taxon>Collybia</taxon>
    </lineage>
</organism>
<evidence type="ECO:0000256" key="1">
    <source>
        <dbReference type="SAM" id="Phobius"/>
    </source>
</evidence>
<evidence type="ECO:0000313" key="3">
    <source>
        <dbReference type="Proteomes" id="UP000807353"/>
    </source>
</evidence>
<reference evidence="2" key="1">
    <citation type="submission" date="2020-11" db="EMBL/GenBank/DDBJ databases">
        <authorList>
            <consortium name="DOE Joint Genome Institute"/>
            <person name="Ahrendt S."/>
            <person name="Riley R."/>
            <person name="Andreopoulos W."/>
            <person name="Labutti K."/>
            <person name="Pangilinan J."/>
            <person name="Ruiz-Duenas F.J."/>
            <person name="Barrasa J.M."/>
            <person name="Sanchez-Garcia M."/>
            <person name="Camarero S."/>
            <person name="Miyauchi S."/>
            <person name="Serrano A."/>
            <person name="Linde D."/>
            <person name="Babiker R."/>
            <person name="Drula E."/>
            <person name="Ayuso-Fernandez I."/>
            <person name="Pacheco R."/>
            <person name="Padilla G."/>
            <person name="Ferreira P."/>
            <person name="Barriuso J."/>
            <person name="Kellner H."/>
            <person name="Castanera R."/>
            <person name="Alfaro M."/>
            <person name="Ramirez L."/>
            <person name="Pisabarro A.G."/>
            <person name="Kuo A."/>
            <person name="Tritt A."/>
            <person name="Lipzen A."/>
            <person name="He G."/>
            <person name="Yan M."/>
            <person name="Ng V."/>
            <person name="Cullen D."/>
            <person name="Martin F."/>
            <person name="Rosso M.-N."/>
            <person name="Henrissat B."/>
            <person name="Hibbett D."/>
            <person name="Martinez A.T."/>
            <person name="Grigoriev I.V."/>
        </authorList>
    </citation>
    <scope>NUCLEOTIDE SEQUENCE</scope>
    <source>
        <strain evidence="2">CBS 247.69</strain>
    </source>
</reference>
<gene>
    <name evidence="2" type="ORF">BDZ94DRAFT_1265590</name>
</gene>
<feature type="transmembrane region" description="Helical" evidence="1">
    <location>
        <begin position="12"/>
        <end position="30"/>
    </location>
</feature>
<protein>
    <submittedName>
        <fullName evidence="2">Uncharacterized protein</fullName>
    </submittedName>
</protein>
<keyword evidence="3" id="KW-1185">Reference proteome</keyword>
<keyword evidence="1" id="KW-1133">Transmembrane helix</keyword>
<dbReference type="Proteomes" id="UP000807353">
    <property type="component" value="Unassembled WGS sequence"/>
</dbReference>